<feature type="transmembrane region" description="Helical" evidence="7">
    <location>
        <begin position="434"/>
        <end position="454"/>
    </location>
</feature>
<dbReference type="EMBL" id="DRSQ01000006">
    <property type="protein sequence ID" value="HHE31091.1"/>
    <property type="molecule type" value="Genomic_DNA"/>
</dbReference>
<dbReference type="GO" id="GO:0098797">
    <property type="term" value="C:plasma membrane protein complex"/>
    <property type="evidence" value="ECO:0007669"/>
    <property type="project" value="TreeGrafter"/>
</dbReference>
<feature type="domain" description="ABC3 transporter permease C-terminal" evidence="8">
    <location>
        <begin position="269"/>
        <end position="389"/>
    </location>
</feature>
<dbReference type="PANTHER" id="PTHR30489">
    <property type="entry name" value="LIPOPROTEIN-RELEASING SYSTEM TRANSMEMBRANE PROTEIN LOLE"/>
    <property type="match status" value="1"/>
</dbReference>
<evidence type="ECO:0000256" key="6">
    <source>
        <dbReference type="ARBA" id="ARBA00023136"/>
    </source>
</evidence>
<dbReference type="Proteomes" id="UP000886058">
    <property type="component" value="Unassembled WGS sequence"/>
</dbReference>
<keyword evidence="5 7" id="KW-1133">Transmembrane helix</keyword>
<keyword evidence="4 7" id="KW-0812">Transmembrane</keyword>
<reference evidence="9" key="1">
    <citation type="journal article" date="2020" name="mSystems">
        <title>Genome- and Community-Level Interaction Insights into Carbon Utilization and Element Cycling Functions of Hydrothermarchaeota in Hydrothermal Sediment.</title>
        <authorList>
            <person name="Zhou Z."/>
            <person name="Liu Y."/>
            <person name="Xu W."/>
            <person name="Pan J."/>
            <person name="Luo Z.H."/>
            <person name="Li M."/>
        </authorList>
    </citation>
    <scope>NUCLEOTIDE SEQUENCE [LARGE SCALE GENOMIC DNA]</scope>
    <source>
        <strain evidence="9">HyVt-633</strain>
    </source>
</reference>
<accession>A0A7C5DF56</accession>
<feature type="transmembrane region" description="Helical" evidence="7">
    <location>
        <begin position="660"/>
        <end position="682"/>
    </location>
</feature>
<sequence length="787" mass="86982">MKELNRKLLRDLLHMKGQMLAVTAVVLCGIAVFVSMTNVKYSLEVSRSDYYSRYRFADLFMQCKRAPEFLRVKVSRIPGVATVSTRIQTDVTVDVPGLDEPATARLVSLPDRGEPSLNGVYISSGRMPDPSRPEEVVVSKPFMKANRLQPGDHIGVVINGRWKRLQIVGVGLSPEYIYEVQPGAFFPDNRRFGVFWMSRKALESALDMSGAFNDMALTLAHGASQKEVIQQLDRIFARYGSLGAYGRDQQLSDRFISDEIRILGIEITVLPTIFLAVAVFLLNIVLRRLVSTQREQIAVLKAMGYSNEDIGLHVLGFALVPTVAGVMLGTGGGAWLGTQLLQLYGDVYNFPRLIYDFRMENAFAAVLLSFGAAVGGALDAARKAVNLPPAEAMRPESPAIYKPGILDNPQIVRRFSTPVRIIVRNIERHPFKSLLSVTMIALSIAILVVSRYTFDSVKRMSEVEFGSRHREDVTVIFNEAMPPSTTFSFASMKGVLDAEYYREEPVRLRFGSHSRRQTLKGLQKTDGLQRLTDSNDRLQHLPARGLLLTTTLADLLDVKPGDVLQVDFLQGERRSVEVPVAGTIDELLGLSAYLRIDELNRLAGDGGALNAAVLKLDGSKRIALYERFKQTPGIAGVMMLQAMKKSFDEMIAKSMNTSTFILTAFACVLAFAMIYNGARITLSERVRELSSLRVLGMTKREIAVILLGEQAVFCIAAIPLGFAIGVVLSVLLAQALSSELYRMPLVFTSVNFLFAFAVMVTVAIVTGLIVGRRIHTLDLIAVLKTRE</sequence>
<evidence type="ECO:0000256" key="7">
    <source>
        <dbReference type="SAM" id="Phobius"/>
    </source>
</evidence>
<proteinExistence type="inferred from homology"/>
<evidence type="ECO:0000256" key="2">
    <source>
        <dbReference type="ARBA" id="ARBA00005236"/>
    </source>
</evidence>
<dbReference type="Pfam" id="PF02687">
    <property type="entry name" value="FtsX"/>
    <property type="match status" value="2"/>
</dbReference>
<dbReference type="GO" id="GO:0044874">
    <property type="term" value="P:lipoprotein localization to outer membrane"/>
    <property type="evidence" value="ECO:0007669"/>
    <property type="project" value="TreeGrafter"/>
</dbReference>
<organism evidence="9">
    <name type="scientific">Chlorobaculum parvum</name>
    <dbReference type="NCBI Taxonomy" id="274539"/>
    <lineage>
        <taxon>Bacteria</taxon>
        <taxon>Pseudomonadati</taxon>
        <taxon>Chlorobiota</taxon>
        <taxon>Chlorobiia</taxon>
        <taxon>Chlorobiales</taxon>
        <taxon>Chlorobiaceae</taxon>
        <taxon>Chlorobaculum</taxon>
    </lineage>
</organism>
<protein>
    <submittedName>
        <fullName evidence="9">ABC transporter permease</fullName>
    </submittedName>
</protein>
<evidence type="ECO:0000313" key="9">
    <source>
        <dbReference type="EMBL" id="HHE31091.1"/>
    </source>
</evidence>
<comment type="subcellular location">
    <subcellularLocation>
        <location evidence="1">Cell membrane</location>
        <topology evidence="1">Multi-pass membrane protein</topology>
    </subcellularLocation>
</comment>
<feature type="transmembrane region" description="Helical" evidence="7">
    <location>
        <begin position="703"/>
        <end position="732"/>
    </location>
</feature>
<dbReference type="AlphaFoldDB" id="A0A7C5DF56"/>
<gene>
    <name evidence="9" type="ORF">ENL07_00250</name>
</gene>
<comment type="caution">
    <text evidence="9">The sequence shown here is derived from an EMBL/GenBank/DDBJ whole genome shotgun (WGS) entry which is preliminary data.</text>
</comment>
<evidence type="ECO:0000256" key="3">
    <source>
        <dbReference type="ARBA" id="ARBA00022475"/>
    </source>
</evidence>
<evidence type="ECO:0000256" key="5">
    <source>
        <dbReference type="ARBA" id="ARBA00022989"/>
    </source>
</evidence>
<feature type="transmembrane region" description="Helical" evidence="7">
    <location>
        <begin position="262"/>
        <end position="286"/>
    </location>
</feature>
<keyword evidence="3" id="KW-1003">Cell membrane</keyword>
<feature type="transmembrane region" description="Helical" evidence="7">
    <location>
        <begin position="362"/>
        <end position="381"/>
    </location>
</feature>
<name>A0A7C5DF56_9CHLB</name>
<dbReference type="InterPro" id="IPR003838">
    <property type="entry name" value="ABC3_permease_C"/>
</dbReference>
<dbReference type="InterPro" id="IPR051447">
    <property type="entry name" value="Lipoprotein-release_system"/>
</dbReference>
<evidence type="ECO:0000256" key="4">
    <source>
        <dbReference type="ARBA" id="ARBA00022692"/>
    </source>
</evidence>
<dbReference type="PANTHER" id="PTHR30489:SF0">
    <property type="entry name" value="LIPOPROTEIN-RELEASING SYSTEM TRANSMEMBRANE PROTEIN LOLE"/>
    <property type="match status" value="1"/>
</dbReference>
<comment type="similarity">
    <text evidence="2">Belongs to the ABC-4 integral membrane protein family. LolC/E subfamily.</text>
</comment>
<feature type="transmembrane region" description="Helical" evidence="7">
    <location>
        <begin position="752"/>
        <end position="770"/>
    </location>
</feature>
<feature type="transmembrane region" description="Helical" evidence="7">
    <location>
        <begin position="310"/>
        <end position="336"/>
    </location>
</feature>
<feature type="domain" description="ABC3 transporter permease C-terminal" evidence="8">
    <location>
        <begin position="661"/>
        <end position="775"/>
    </location>
</feature>
<keyword evidence="6 7" id="KW-0472">Membrane</keyword>
<evidence type="ECO:0000256" key="1">
    <source>
        <dbReference type="ARBA" id="ARBA00004651"/>
    </source>
</evidence>
<feature type="transmembrane region" description="Helical" evidence="7">
    <location>
        <begin position="20"/>
        <end position="39"/>
    </location>
</feature>
<evidence type="ECO:0000259" key="8">
    <source>
        <dbReference type="Pfam" id="PF02687"/>
    </source>
</evidence>